<dbReference type="InterPro" id="IPR050288">
    <property type="entry name" value="Cellulose_deg_GH3"/>
</dbReference>
<organism evidence="6 7">
    <name type="scientific">Blastococcus aurantiacus</name>
    <dbReference type="NCBI Taxonomy" id="1550231"/>
    <lineage>
        <taxon>Bacteria</taxon>
        <taxon>Bacillati</taxon>
        <taxon>Actinomycetota</taxon>
        <taxon>Actinomycetes</taxon>
        <taxon>Geodermatophilales</taxon>
        <taxon>Geodermatophilaceae</taxon>
        <taxon>Blastococcus</taxon>
    </lineage>
</organism>
<sequence>MTTELAERAALTSGSSTWHTTAAVGVPLLVLADGPHGVRRQRGGGDALGIGTSVPATCFPPAVGLGATWDVDLLRRVGAALGAEARALDVDVLLAPGMNIKRSPLNGRNFEYLSEDPFLTGRLAAAMVEGIQSAGVAACIKHFAVNNQETDRMRVSADVDDRALREVYLAAFEHVVRTARPWMVMSAYNRVNGVPASEHPWLLTEVLRDEWGYDGVVVSDWGAVEDRVAAVRAGLDLEMPPSGTDERIVAAVTAGELDEAVLDRVADRMARLAERVRATAPARPEGWVEGSASDDDLADMRAAHHALAREAATASVVLLKNDGRLLPLDRAAGQSVAVVGELARTPRFQGGGSSRVVPTRLSSALDALSGRLGDRLRFAAGYTLDGTPSRELVDEAVATARDADVAVVFLGLPEAAESEGFDRTTIDLPDDQLALLSAVAEVAPEVVVVLSNGGVVSVSPWQDRAGAVLEGWLLGQAGGEAVADLLLGDAAPSGRLAEAIPLRLADHPSHLHFPGRDGTVTYGEGTYVGYRQLDTLDVPVAYPFGHGLTYTTFAYSDPRVTACGENAWEISWTVTNTGPRAGREVAQLYVGRQEDRPTRPRVQLAGFASVALEPGASQRVALPLRARDLSTWDAAHRRWSLAAGTYDVRMGASSRDVRLVATVETGGDRFLPPLTRMSTIGEWRADPAGSEVLSALLGRFAAAAGRGTVAPELLRMLDDFPLVKLRTFRLGLTEEVIDGLVEQVAAEHRRLVDSGRYRSS</sequence>
<feature type="domain" description="Fibronectin type III-like" evidence="5">
    <location>
        <begin position="584"/>
        <end position="654"/>
    </location>
</feature>
<keyword evidence="7" id="KW-1185">Reference proteome</keyword>
<evidence type="ECO:0000313" key="7">
    <source>
        <dbReference type="Proteomes" id="UP000199406"/>
    </source>
</evidence>
<dbReference type="PROSITE" id="PS00775">
    <property type="entry name" value="GLYCOSYL_HYDROL_F3"/>
    <property type="match status" value="1"/>
</dbReference>
<dbReference type="STRING" id="1550231.SAMN05660662_3316"/>
<dbReference type="InterPro" id="IPR001764">
    <property type="entry name" value="Glyco_hydro_3_N"/>
</dbReference>
<dbReference type="Gene3D" id="3.40.50.1700">
    <property type="entry name" value="Glycoside hydrolase family 3 C-terminal domain"/>
    <property type="match status" value="1"/>
</dbReference>
<dbReference type="Pfam" id="PF00933">
    <property type="entry name" value="Glyco_hydro_3"/>
    <property type="match status" value="1"/>
</dbReference>
<dbReference type="InterPro" id="IPR019800">
    <property type="entry name" value="Glyco_hydro_3_AS"/>
</dbReference>
<dbReference type="InterPro" id="IPR026891">
    <property type="entry name" value="Fn3-like"/>
</dbReference>
<dbReference type="PRINTS" id="PR00133">
    <property type="entry name" value="GLHYDRLASE3"/>
</dbReference>
<dbReference type="Gene3D" id="2.60.40.10">
    <property type="entry name" value="Immunoglobulins"/>
    <property type="match status" value="1"/>
</dbReference>
<reference evidence="7" key="1">
    <citation type="submission" date="2016-10" db="EMBL/GenBank/DDBJ databases">
        <authorList>
            <person name="Varghese N."/>
            <person name="Submissions S."/>
        </authorList>
    </citation>
    <scope>NUCLEOTIDE SEQUENCE [LARGE SCALE GENOMIC DNA]</scope>
    <source>
        <strain evidence="7">DSM 44268</strain>
    </source>
</reference>
<comment type="similarity">
    <text evidence="1 4">Belongs to the glycosyl hydrolase 3 family.</text>
</comment>
<dbReference type="PANTHER" id="PTHR42715:SF10">
    <property type="entry name" value="BETA-GLUCOSIDASE"/>
    <property type="match status" value="1"/>
</dbReference>
<dbReference type="SUPFAM" id="SSF52279">
    <property type="entry name" value="Beta-D-glucan exohydrolase, C-terminal domain"/>
    <property type="match status" value="1"/>
</dbReference>
<dbReference type="InterPro" id="IPR013783">
    <property type="entry name" value="Ig-like_fold"/>
</dbReference>
<evidence type="ECO:0000256" key="1">
    <source>
        <dbReference type="ARBA" id="ARBA00005336"/>
    </source>
</evidence>
<protein>
    <submittedName>
        <fullName evidence="6">Beta-glucosidase</fullName>
    </submittedName>
</protein>
<dbReference type="AlphaFoldDB" id="A0A1G7NTF9"/>
<evidence type="ECO:0000259" key="5">
    <source>
        <dbReference type="SMART" id="SM01217"/>
    </source>
</evidence>
<dbReference type="InterPro" id="IPR036962">
    <property type="entry name" value="Glyco_hydro_3_N_sf"/>
</dbReference>
<accession>A0A1G7NTF9</accession>
<dbReference type="SMART" id="SM01217">
    <property type="entry name" value="Fn3_like"/>
    <property type="match status" value="1"/>
</dbReference>
<dbReference type="Proteomes" id="UP000199406">
    <property type="component" value="Unassembled WGS sequence"/>
</dbReference>
<dbReference type="GO" id="GO:0004553">
    <property type="term" value="F:hydrolase activity, hydrolyzing O-glycosyl compounds"/>
    <property type="evidence" value="ECO:0007669"/>
    <property type="project" value="InterPro"/>
</dbReference>
<gene>
    <name evidence="6" type="ORF">SAMN05660662_3316</name>
</gene>
<dbReference type="Pfam" id="PF14310">
    <property type="entry name" value="Fn3-like"/>
    <property type="match status" value="1"/>
</dbReference>
<dbReference type="Gene3D" id="3.20.20.300">
    <property type="entry name" value="Glycoside hydrolase, family 3, N-terminal domain"/>
    <property type="match status" value="1"/>
</dbReference>
<dbReference type="InterPro" id="IPR002772">
    <property type="entry name" value="Glyco_hydro_3_C"/>
</dbReference>
<dbReference type="Pfam" id="PF01915">
    <property type="entry name" value="Glyco_hydro_3_C"/>
    <property type="match status" value="1"/>
</dbReference>
<dbReference type="InterPro" id="IPR017853">
    <property type="entry name" value="GH"/>
</dbReference>
<keyword evidence="3" id="KW-0119">Carbohydrate metabolism</keyword>
<dbReference type="SUPFAM" id="SSF51445">
    <property type="entry name" value="(Trans)glycosidases"/>
    <property type="match status" value="1"/>
</dbReference>
<proteinExistence type="inferred from homology"/>
<evidence type="ECO:0000256" key="3">
    <source>
        <dbReference type="ARBA" id="ARBA00023277"/>
    </source>
</evidence>
<evidence type="ECO:0000256" key="2">
    <source>
        <dbReference type="ARBA" id="ARBA00022801"/>
    </source>
</evidence>
<dbReference type="GO" id="GO:0005975">
    <property type="term" value="P:carbohydrate metabolic process"/>
    <property type="evidence" value="ECO:0007669"/>
    <property type="project" value="InterPro"/>
</dbReference>
<keyword evidence="2 4" id="KW-0378">Hydrolase</keyword>
<dbReference type="PANTHER" id="PTHR42715">
    <property type="entry name" value="BETA-GLUCOSIDASE"/>
    <property type="match status" value="1"/>
</dbReference>
<dbReference type="EMBL" id="FNBT01000006">
    <property type="protein sequence ID" value="SDF76619.1"/>
    <property type="molecule type" value="Genomic_DNA"/>
</dbReference>
<dbReference type="InterPro" id="IPR036881">
    <property type="entry name" value="Glyco_hydro_3_C_sf"/>
</dbReference>
<evidence type="ECO:0000313" key="6">
    <source>
        <dbReference type="EMBL" id="SDF76619.1"/>
    </source>
</evidence>
<name>A0A1G7NTF9_9ACTN</name>
<keyword evidence="4" id="KW-0326">Glycosidase</keyword>
<evidence type="ECO:0000256" key="4">
    <source>
        <dbReference type="RuleBase" id="RU361161"/>
    </source>
</evidence>